<evidence type="ECO:0000256" key="2">
    <source>
        <dbReference type="SAM" id="Phobius"/>
    </source>
</evidence>
<sequence>MSGSGTEQESGPERSGEPTPSPSSTPAPPRRKFPRGLAGAVAVTVLLVLYVVQIAGRGASMIGTGEPVLIAIGLGVLIIPLLVIGLIAREYWLAATVQRMADTLFAEGNLPVDDLPRSPGGRIDRAAADEAFEPHRAAVEAAPEDWRAWYHLAFAYDASGDRRRAREALRRAAKFFRPARLTRSS</sequence>
<reference evidence="3 4" key="1">
    <citation type="submission" date="2020-07" db="EMBL/GenBank/DDBJ databases">
        <title>Sequencing the genomes of 1000 actinobacteria strains.</title>
        <authorList>
            <person name="Klenk H.-P."/>
        </authorList>
    </citation>
    <scope>NUCLEOTIDE SEQUENCE [LARGE SCALE GENOMIC DNA]</scope>
    <source>
        <strain evidence="3 4">DSM 44121</strain>
    </source>
</reference>
<keyword evidence="4" id="KW-1185">Reference proteome</keyword>
<name>A0A7W3J603_9MICO</name>
<evidence type="ECO:0000256" key="1">
    <source>
        <dbReference type="SAM" id="MobiDB-lite"/>
    </source>
</evidence>
<proteinExistence type="predicted"/>
<evidence type="ECO:0000313" key="4">
    <source>
        <dbReference type="Proteomes" id="UP000540568"/>
    </source>
</evidence>
<dbReference type="Gene3D" id="1.25.40.10">
    <property type="entry name" value="Tetratricopeptide repeat domain"/>
    <property type="match status" value="1"/>
</dbReference>
<feature type="transmembrane region" description="Helical" evidence="2">
    <location>
        <begin position="37"/>
        <end position="56"/>
    </location>
</feature>
<comment type="caution">
    <text evidence="3">The sequence shown here is derived from an EMBL/GenBank/DDBJ whole genome shotgun (WGS) entry which is preliminary data.</text>
</comment>
<dbReference type="AlphaFoldDB" id="A0A7W3J603"/>
<evidence type="ECO:0000313" key="3">
    <source>
        <dbReference type="EMBL" id="MBA8806887.1"/>
    </source>
</evidence>
<dbReference type="Proteomes" id="UP000540568">
    <property type="component" value="Unassembled WGS sequence"/>
</dbReference>
<dbReference type="InterPro" id="IPR011990">
    <property type="entry name" value="TPR-like_helical_dom_sf"/>
</dbReference>
<gene>
    <name evidence="3" type="ORF">FHX71_000829</name>
</gene>
<dbReference type="SUPFAM" id="SSF48452">
    <property type="entry name" value="TPR-like"/>
    <property type="match status" value="1"/>
</dbReference>
<keyword evidence="2" id="KW-0472">Membrane</keyword>
<feature type="region of interest" description="Disordered" evidence="1">
    <location>
        <begin position="1"/>
        <end position="32"/>
    </location>
</feature>
<dbReference type="EMBL" id="JACGWV010000001">
    <property type="protein sequence ID" value="MBA8806887.1"/>
    <property type="molecule type" value="Genomic_DNA"/>
</dbReference>
<keyword evidence="2" id="KW-1133">Transmembrane helix</keyword>
<protein>
    <submittedName>
        <fullName evidence="3">Tetratricopeptide (TPR) repeat protein</fullName>
    </submittedName>
</protein>
<keyword evidence="2" id="KW-0812">Transmembrane</keyword>
<organism evidence="3 4">
    <name type="scientific">Promicromonospora sukumoe</name>
    <dbReference type="NCBI Taxonomy" id="88382"/>
    <lineage>
        <taxon>Bacteria</taxon>
        <taxon>Bacillati</taxon>
        <taxon>Actinomycetota</taxon>
        <taxon>Actinomycetes</taxon>
        <taxon>Micrococcales</taxon>
        <taxon>Promicromonosporaceae</taxon>
        <taxon>Promicromonospora</taxon>
    </lineage>
</organism>
<accession>A0A7W3J603</accession>
<feature type="compositionally biased region" description="Pro residues" evidence="1">
    <location>
        <begin position="19"/>
        <end position="28"/>
    </location>
</feature>
<feature type="transmembrane region" description="Helical" evidence="2">
    <location>
        <begin position="68"/>
        <end position="88"/>
    </location>
</feature>